<dbReference type="InterPro" id="IPR023885">
    <property type="entry name" value="4Fe4S-binding_SPASM_dom"/>
</dbReference>
<dbReference type="SFLD" id="SFLDG01067">
    <property type="entry name" value="SPASM/twitch_domain_containing"/>
    <property type="match status" value="1"/>
</dbReference>
<keyword evidence="6" id="KW-0411">Iron-sulfur</keyword>
<keyword evidence="2" id="KW-0004">4Fe-4S</keyword>
<dbReference type="Pfam" id="PF04055">
    <property type="entry name" value="Radical_SAM"/>
    <property type="match status" value="1"/>
</dbReference>
<dbReference type="InterPro" id="IPR007197">
    <property type="entry name" value="rSAM"/>
</dbReference>
<dbReference type="InterPro" id="IPR034391">
    <property type="entry name" value="AdoMet-like_SPASM_containing"/>
</dbReference>
<dbReference type="Proteomes" id="UP000028725">
    <property type="component" value="Unassembled WGS sequence"/>
</dbReference>
<dbReference type="OrthoDB" id="9810775at2"/>
<keyword evidence="3" id="KW-0949">S-adenosyl-L-methionine</keyword>
<dbReference type="GO" id="GO:0046872">
    <property type="term" value="F:metal ion binding"/>
    <property type="evidence" value="ECO:0007669"/>
    <property type="project" value="UniProtKB-KW"/>
</dbReference>
<proteinExistence type="predicted"/>
<dbReference type="PANTHER" id="PTHR11228:SF35">
    <property type="entry name" value="MOLYBDENUM COFACTOR BIOSYNTHESIS PROTEIN A-RELATED"/>
    <property type="match status" value="1"/>
</dbReference>
<dbReference type="GO" id="GO:0003824">
    <property type="term" value="F:catalytic activity"/>
    <property type="evidence" value="ECO:0007669"/>
    <property type="project" value="InterPro"/>
</dbReference>
<gene>
    <name evidence="8" type="ORF">DB31_4425</name>
</gene>
<evidence type="ECO:0000313" key="8">
    <source>
        <dbReference type="EMBL" id="KFE61982.1"/>
    </source>
</evidence>
<dbReference type="CDD" id="cd01335">
    <property type="entry name" value="Radical_SAM"/>
    <property type="match status" value="1"/>
</dbReference>
<comment type="cofactor">
    <cofactor evidence="1">
        <name>[4Fe-4S] cluster</name>
        <dbReference type="ChEBI" id="CHEBI:49883"/>
    </cofactor>
</comment>
<dbReference type="Gene3D" id="3.20.20.70">
    <property type="entry name" value="Aldolase class I"/>
    <property type="match status" value="1"/>
</dbReference>
<evidence type="ECO:0000313" key="9">
    <source>
        <dbReference type="Proteomes" id="UP000028725"/>
    </source>
</evidence>
<evidence type="ECO:0000256" key="1">
    <source>
        <dbReference type="ARBA" id="ARBA00001966"/>
    </source>
</evidence>
<dbReference type="STRING" id="394096.DB31_4425"/>
<dbReference type="InterPro" id="IPR013785">
    <property type="entry name" value="Aldolase_TIM"/>
</dbReference>
<evidence type="ECO:0000259" key="7">
    <source>
        <dbReference type="PROSITE" id="PS51918"/>
    </source>
</evidence>
<dbReference type="RefSeq" id="WP_044198235.1">
    <property type="nucleotide sequence ID" value="NZ_JMCB01000024.1"/>
</dbReference>
<keyword evidence="4" id="KW-0479">Metal-binding</keyword>
<evidence type="ECO:0000256" key="6">
    <source>
        <dbReference type="ARBA" id="ARBA00023014"/>
    </source>
</evidence>
<name>A0A085W2R9_9BACT</name>
<dbReference type="GO" id="GO:0051536">
    <property type="term" value="F:iron-sulfur cluster binding"/>
    <property type="evidence" value="ECO:0007669"/>
    <property type="project" value="UniProtKB-KW"/>
</dbReference>
<dbReference type="PANTHER" id="PTHR11228">
    <property type="entry name" value="RADICAL SAM DOMAIN PROTEIN"/>
    <property type="match status" value="1"/>
</dbReference>
<reference evidence="8 9" key="1">
    <citation type="submission" date="2014-04" db="EMBL/GenBank/DDBJ databases">
        <title>Genome assembly of Hyalangium minutum DSM 14724.</title>
        <authorList>
            <person name="Sharma G."/>
            <person name="Subramanian S."/>
        </authorList>
    </citation>
    <scope>NUCLEOTIDE SEQUENCE [LARGE SCALE GENOMIC DNA]</scope>
    <source>
        <strain evidence="8 9">DSM 14724</strain>
    </source>
</reference>
<evidence type="ECO:0000256" key="2">
    <source>
        <dbReference type="ARBA" id="ARBA00022485"/>
    </source>
</evidence>
<sequence>MKNEDALRERLKGYLERKPRTGPETVHLDVTNACNLDCITCWNYAPDLAVPKPVAWKRQRMDAATFHRMVDESAEAGAERIVISGGGEPFTHPDIYGFIEKVKARGLRLTIITNGTLCAWERVRALAVDQLLLNMASASPETYVAYHPNQPLETFHRLKEGVRQVGDTTAVNLVQVINRVNYTELPEMVRLAHELGARSSFKVGDVPKGTEHHALTAEQKQQVLAELIPAARKLAKALKVKHNLDAYEAQLSGKWPSGQETGCFAGYLYSRVYVDGRVFFCCEHIEAGHVKDGPFKEVWRAPAYEAVRQRLHRGEYYPGCARCGKHDMNFAAARDLREMLEAGELP</sequence>
<evidence type="ECO:0000256" key="3">
    <source>
        <dbReference type="ARBA" id="ARBA00022691"/>
    </source>
</evidence>
<dbReference type="InterPro" id="IPR058240">
    <property type="entry name" value="rSAM_sf"/>
</dbReference>
<dbReference type="Pfam" id="PF13186">
    <property type="entry name" value="SPASM"/>
    <property type="match status" value="1"/>
</dbReference>
<keyword evidence="9" id="KW-1185">Reference proteome</keyword>
<comment type="caution">
    <text evidence="8">The sequence shown here is derived from an EMBL/GenBank/DDBJ whole genome shotgun (WGS) entry which is preliminary data.</text>
</comment>
<dbReference type="SFLD" id="SFLDS00029">
    <property type="entry name" value="Radical_SAM"/>
    <property type="match status" value="1"/>
</dbReference>
<accession>A0A085W2R9</accession>
<protein>
    <recommendedName>
        <fullName evidence="7">Radical SAM core domain-containing protein</fullName>
    </recommendedName>
</protein>
<organism evidence="8 9">
    <name type="scientific">Hyalangium minutum</name>
    <dbReference type="NCBI Taxonomy" id="394096"/>
    <lineage>
        <taxon>Bacteria</taxon>
        <taxon>Pseudomonadati</taxon>
        <taxon>Myxococcota</taxon>
        <taxon>Myxococcia</taxon>
        <taxon>Myxococcales</taxon>
        <taxon>Cystobacterineae</taxon>
        <taxon>Archangiaceae</taxon>
        <taxon>Hyalangium</taxon>
    </lineage>
</organism>
<dbReference type="InterPro" id="IPR050377">
    <property type="entry name" value="Radical_SAM_PqqE_MftC-like"/>
</dbReference>
<feature type="domain" description="Radical SAM core" evidence="7">
    <location>
        <begin position="20"/>
        <end position="245"/>
    </location>
</feature>
<dbReference type="SUPFAM" id="SSF102114">
    <property type="entry name" value="Radical SAM enzymes"/>
    <property type="match status" value="1"/>
</dbReference>
<dbReference type="SFLD" id="SFLDG01387">
    <property type="entry name" value="BtrN-like_SPASM_domain_contain"/>
    <property type="match status" value="1"/>
</dbReference>
<dbReference type="AlphaFoldDB" id="A0A085W2R9"/>
<evidence type="ECO:0000256" key="4">
    <source>
        <dbReference type="ARBA" id="ARBA00022723"/>
    </source>
</evidence>
<dbReference type="CDD" id="cd21109">
    <property type="entry name" value="SPASM"/>
    <property type="match status" value="1"/>
</dbReference>
<keyword evidence="5" id="KW-0408">Iron</keyword>
<dbReference type="PROSITE" id="PS51918">
    <property type="entry name" value="RADICAL_SAM"/>
    <property type="match status" value="1"/>
</dbReference>
<evidence type="ECO:0000256" key="5">
    <source>
        <dbReference type="ARBA" id="ARBA00023004"/>
    </source>
</evidence>
<dbReference type="EMBL" id="JMCB01000024">
    <property type="protein sequence ID" value="KFE61982.1"/>
    <property type="molecule type" value="Genomic_DNA"/>
</dbReference>